<gene>
    <name evidence="1" type="ORF">ACFFLS_11180</name>
</gene>
<organism evidence="1 2">
    <name type="scientific">Flavobacterium procerum</name>
    <dbReference type="NCBI Taxonomy" id="1455569"/>
    <lineage>
        <taxon>Bacteria</taxon>
        <taxon>Pseudomonadati</taxon>
        <taxon>Bacteroidota</taxon>
        <taxon>Flavobacteriia</taxon>
        <taxon>Flavobacteriales</taxon>
        <taxon>Flavobacteriaceae</taxon>
        <taxon>Flavobacterium</taxon>
    </lineage>
</organism>
<keyword evidence="2" id="KW-1185">Reference proteome</keyword>
<comment type="caution">
    <text evidence="1">The sequence shown here is derived from an EMBL/GenBank/DDBJ whole genome shotgun (WGS) entry which is preliminary data.</text>
</comment>
<evidence type="ECO:0000313" key="2">
    <source>
        <dbReference type="Proteomes" id="UP001589734"/>
    </source>
</evidence>
<dbReference type="RefSeq" id="WP_379684848.1">
    <property type="nucleotide sequence ID" value="NZ_JBHLYW010000008.1"/>
</dbReference>
<accession>A0ABV6BQ67</accession>
<evidence type="ECO:0000313" key="1">
    <source>
        <dbReference type="EMBL" id="MFC0077603.1"/>
    </source>
</evidence>
<protein>
    <submittedName>
        <fullName evidence="1">Uncharacterized protein</fullName>
    </submittedName>
</protein>
<dbReference type="EMBL" id="JBHLYW010000008">
    <property type="protein sequence ID" value="MFC0077603.1"/>
    <property type="molecule type" value="Genomic_DNA"/>
</dbReference>
<proteinExistence type="predicted"/>
<name>A0ABV6BQ67_9FLAO</name>
<dbReference type="Proteomes" id="UP001589734">
    <property type="component" value="Unassembled WGS sequence"/>
</dbReference>
<sequence>MSDHSIAIVPRKSSYENNVAKAQEILDWLISKDIVKPVLSDCIMSENNGYAVSEGAKDVTDFPESLPFYLTVNGLEIITNREVFHTGETGMQTCICPSCGNDLAQEEWMFIEYWFCHETDLSPCLFCDATVAIHEMEIQPAWGFSNLGFKFWNWPDFKPDFIDEFKIALDCEVVVVNQHI</sequence>
<reference evidence="1 2" key="1">
    <citation type="submission" date="2024-09" db="EMBL/GenBank/DDBJ databases">
        <authorList>
            <person name="Sun Q."/>
            <person name="Mori K."/>
        </authorList>
    </citation>
    <scope>NUCLEOTIDE SEQUENCE [LARGE SCALE GENOMIC DNA]</scope>
    <source>
        <strain evidence="1 2">CGMCC 1.12926</strain>
    </source>
</reference>